<keyword evidence="2" id="KW-0560">Oxidoreductase</keyword>
<evidence type="ECO:0000313" key="2">
    <source>
        <dbReference type="EMBL" id="SER88830.1"/>
    </source>
</evidence>
<keyword evidence="2" id="KW-0223">Dioxygenase</keyword>
<dbReference type="OrthoDB" id="9792626at2"/>
<dbReference type="SUPFAM" id="SSF54593">
    <property type="entry name" value="Glyoxalase/Bleomycin resistance protein/Dihydroxybiphenyl dioxygenase"/>
    <property type="match status" value="2"/>
</dbReference>
<feature type="domain" description="VOC" evidence="1">
    <location>
        <begin position="171"/>
        <end position="286"/>
    </location>
</feature>
<accession>A0A1H9SV10</accession>
<dbReference type="InterPro" id="IPR004360">
    <property type="entry name" value="Glyas_Fos-R_dOase_dom"/>
</dbReference>
<name>A0A1H9SV10_9LACT</name>
<dbReference type="InterPro" id="IPR029068">
    <property type="entry name" value="Glyas_Bleomycin-R_OHBP_Dase"/>
</dbReference>
<dbReference type="InterPro" id="IPR037523">
    <property type="entry name" value="VOC_core"/>
</dbReference>
<dbReference type="STRING" id="142588.SAMN04488559_10968"/>
<sequence>MNEKISPQTQIGYVVLKVKDLEKMVDFYVTTLGLEIKSQDENQVVLGARNAAKTLLILTEQTAENMESSAQATGLYHMAFLLPKRADLGDMLLHLLQVKYPLQGASDHGYSEALYLSDPEGNGIEIYRDKPKEEWTIHPDGRIDGITIEMDVEGVIHAATRKWTGMVAGTVMGHVHLKVSDLAKTKWFYEQVVGMAVKAELPGAIFMAANGYHHHIGANIWGGGQHLVPIKDHQIGLFYYTIVLPDLAALTSLVNRLTNHQYPFEQHGQQVIVTDPNGIQLRFDHK</sequence>
<dbReference type="PROSITE" id="PS51819">
    <property type="entry name" value="VOC"/>
    <property type="match status" value="2"/>
</dbReference>
<feature type="domain" description="VOC" evidence="1">
    <location>
        <begin position="10"/>
        <end position="129"/>
    </location>
</feature>
<organism evidence="2 3">
    <name type="scientific">Isobaculum melis</name>
    <dbReference type="NCBI Taxonomy" id="142588"/>
    <lineage>
        <taxon>Bacteria</taxon>
        <taxon>Bacillati</taxon>
        <taxon>Bacillota</taxon>
        <taxon>Bacilli</taxon>
        <taxon>Lactobacillales</taxon>
        <taxon>Carnobacteriaceae</taxon>
        <taxon>Isobaculum</taxon>
    </lineage>
</organism>
<dbReference type="CDD" id="cd16359">
    <property type="entry name" value="VOC_BsCatE_like_C"/>
    <property type="match status" value="1"/>
</dbReference>
<dbReference type="Gene3D" id="3.10.180.10">
    <property type="entry name" value="2,3-Dihydroxybiphenyl 1,2-Dioxygenase, domain 1"/>
    <property type="match status" value="2"/>
</dbReference>
<evidence type="ECO:0000259" key="1">
    <source>
        <dbReference type="PROSITE" id="PS51819"/>
    </source>
</evidence>
<dbReference type="Proteomes" id="UP000198948">
    <property type="component" value="Unassembled WGS sequence"/>
</dbReference>
<protein>
    <submittedName>
        <fullName evidence="2">Catechol 2,3-dioxygenase</fullName>
    </submittedName>
</protein>
<dbReference type="PANTHER" id="PTHR43279">
    <property type="entry name" value="CATECHOL-2,3-DIOXYGENASE"/>
    <property type="match status" value="1"/>
</dbReference>
<proteinExistence type="predicted"/>
<dbReference type="AlphaFoldDB" id="A0A1H9SV10"/>
<dbReference type="GO" id="GO:0051213">
    <property type="term" value="F:dioxygenase activity"/>
    <property type="evidence" value="ECO:0007669"/>
    <property type="project" value="UniProtKB-KW"/>
</dbReference>
<dbReference type="Pfam" id="PF00903">
    <property type="entry name" value="Glyoxalase"/>
    <property type="match status" value="2"/>
</dbReference>
<evidence type="ECO:0000313" key="3">
    <source>
        <dbReference type="Proteomes" id="UP000198948"/>
    </source>
</evidence>
<dbReference type="RefSeq" id="WP_092652268.1">
    <property type="nucleotide sequence ID" value="NZ_FOHA01000009.1"/>
</dbReference>
<dbReference type="EMBL" id="FOHA01000009">
    <property type="protein sequence ID" value="SER88830.1"/>
    <property type="molecule type" value="Genomic_DNA"/>
</dbReference>
<keyword evidence="3" id="KW-1185">Reference proteome</keyword>
<gene>
    <name evidence="2" type="ORF">SAMN04488559_10968</name>
</gene>
<dbReference type="PANTHER" id="PTHR43279:SF1">
    <property type="entry name" value="CATECHOL-2,3-DIOXYGENASE"/>
    <property type="match status" value="1"/>
</dbReference>
<reference evidence="2 3" key="1">
    <citation type="submission" date="2016-10" db="EMBL/GenBank/DDBJ databases">
        <authorList>
            <person name="de Groot N.N."/>
        </authorList>
    </citation>
    <scope>NUCLEOTIDE SEQUENCE [LARGE SCALE GENOMIC DNA]</scope>
    <source>
        <strain evidence="2 3">DSM 13760</strain>
    </source>
</reference>